<feature type="transmembrane region" description="Helical" evidence="1">
    <location>
        <begin position="222"/>
        <end position="242"/>
    </location>
</feature>
<keyword evidence="1" id="KW-0472">Membrane</keyword>
<gene>
    <name evidence="2" type="ORF">KV394_10690</name>
</gene>
<name>A0ABY4IFK8_9MICO</name>
<feature type="transmembrane region" description="Helical" evidence="1">
    <location>
        <begin position="136"/>
        <end position="158"/>
    </location>
</feature>
<sequence length="356" mass="37024">MTTHDLTRTPPALLRRARLLFVLVAVAVPVVITAIAAAVLLSWLPSLPGTVAVHWGLDGADRFGAPIVYLWLLLGVGLGLPLLMAATTLAAVAAHWGGAARLMGALAAGMSGFAAVLSLGSLWIQRDLASIAEVPGIGVMTALAFAALLVTGGVAWLIQPRVRPEPGRTLEPRHVVRVADGERVVWVGTTTMPRGALAFLLVVLLGLTALAVWMLAGGITGAWIAVLVTVVVAFAVAATASFRVRVTPEGLTAQAPLGWPRQRIPVDRIVSARAVTVSPFGEFGGWGWRFSPDGRSGIVMRQGSAIEVARRDHGPFIVTIDGAAEAAALLQAYVDQAAARTDHGGGPDGATERSGR</sequence>
<protein>
    <submittedName>
        <fullName evidence="2">DUF1648 domain-containing protein</fullName>
    </submittedName>
</protein>
<keyword evidence="3" id="KW-1185">Reference proteome</keyword>
<feature type="transmembrane region" description="Helical" evidence="1">
    <location>
        <begin position="196"/>
        <end position="216"/>
    </location>
</feature>
<accession>A0ABY4IFK8</accession>
<evidence type="ECO:0000256" key="1">
    <source>
        <dbReference type="SAM" id="Phobius"/>
    </source>
</evidence>
<feature type="transmembrane region" description="Helical" evidence="1">
    <location>
        <begin position="63"/>
        <end position="92"/>
    </location>
</feature>
<feature type="transmembrane region" description="Helical" evidence="1">
    <location>
        <begin position="104"/>
        <end position="124"/>
    </location>
</feature>
<evidence type="ECO:0000313" key="3">
    <source>
        <dbReference type="Proteomes" id="UP000831467"/>
    </source>
</evidence>
<feature type="transmembrane region" description="Helical" evidence="1">
    <location>
        <begin position="20"/>
        <end position="43"/>
    </location>
</feature>
<dbReference type="Proteomes" id="UP000831467">
    <property type="component" value="Chromosome"/>
</dbReference>
<evidence type="ECO:0000313" key="2">
    <source>
        <dbReference type="EMBL" id="UPL11552.1"/>
    </source>
</evidence>
<reference evidence="2 3" key="1">
    <citation type="submission" date="2021-06" db="EMBL/GenBank/DDBJ databases">
        <title>Genome-based taxonomic framework of Microbacterium strains isolated from marine environment, the description of four new species and reclassification of four preexisting species.</title>
        <authorList>
            <person name="Lee S.D."/>
            <person name="Kim S.-M."/>
            <person name="Byeon Y.-S."/>
            <person name="Yang H.L."/>
            <person name="Kim I.S."/>
        </authorList>
    </citation>
    <scope>NUCLEOTIDE SEQUENCE [LARGE SCALE GENOMIC DNA]</scope>
    <source>
        <strain evidence="2 3">SSW1-51</strain>
    </source>
</reference>
<keyword evidence="1" id="KW-0812">Transmembrane</keyword>
<keyword evidence="1" id="KW-1133">Transmembrane helix</keyword>
<organism evidence="2 3">
    <name type="scientific">Microbacterium sufflavum</name>
    <dbReference type="NCBI Taxonomy" id="2851649"/>
    <lineage>
        <taxon>Bacteria</taxon>
        <taxon>Bacillati</taxon>
        <taxon>Actinomycetota</taxon>
        <taxon>Actinomycetes</taxon>
        <taxon>Micrococcales</taxon>
        <taxon>Microbacteriaceae</taxon>
        <taxon>Microbacterium</taxon>
    </lineage>
</organism>
<dbReference type="RefSeq" id="WP_247981421.1">
    <property type="nucleotide sequence ID" value="NZ_CP078076.1"/>
</dbReference>
<dbReference type="EMBL" id="CP078076">
    <property type="protein sequence ID" value="UPL11552.1"/>
    <property type="molecule type" value="Genomic_DNA"/>
</dbReference>
<proteinExistence type="predicted"/>